<dbReference type="RefSeq" id="YP_008003519.1">
    <property type="nucleotide sequence ID" value="NC_021246.1"/>
</dbReference>
<evidence type="ECO:0000259" key="2">
    <source>
        <dbReference type="PROSITE" id="PS51301"/>
    </source>
</evidence>
<dbReference type="EMBL" id="HF679134">
    <property type="protein sequence ID" value="CCU56200.1"/>
    <property type="molecule type" value="Genomic_DNA"/>
</dbReference>
<accession>A0A916KQH7</accession>
<keyword evidence="1" id="KW-0175">Coiled coil</keyword>
<dbReference type="EMBL" id="HF679134">
    <property type="protein sequence ID" value="CCU56503.1"/>
    <property type="molecule type" value="Genomic_DNA"/>
</dbReference>
<organism evidence="4 5">
    <name type="scientific">Mythimna separata entomopoxvirus 'L'</name>
    <dbReference type="NCBI Taxonomy" id="1293572"/>
    <lineage>
        <taxon>Viruses</taxon>
        <taxon>Varidnaviria</taxon>
        <taxon>Bamfordvirae</taxon>
        <taxon>Nucleocytoviricota</taxon>
        <taxon>Pokkesviricetes</taxon>
        <taxon>Chitovirales</taxon>
        <taxon>Poxviridae</taxon>
        <taxon>Entomopoxvirinae</taxon>
        <taxon>Betaentomopoxvirus</taxon>
        <taxon>Betaentomopoxvirus mseparata</taxon>
        <taxon>Mythimna separata entomopoxvirus</taxon>
    </lineage>
</organism>
<dbReference type="KEGG" id="vg:15613624"/>
<feature type="domain" description="KilA-N" evidence="2">
    <location>
        <begin position="15"/>
        <end position="129"/>
    </location>
</feature>
<evidence type="ECO:0000256" key="1">
    <source>
        <dbReference type="SAM" id="Coils"/>
    </source>
</evidence>
<dbReference type="PROSITE" id="PS51301">
    <property type="entry name" value="KILA_N"/>
    <property type="match status" value="1"/>
</dbReference>
<keyword evidence="5" id="KW-1185">Reference proteome</keyword>
<evidence type="ECO:0000313" key="4">
    <source>
        <dbReference type="EMBL" id="CCU56503.1"/>
    </source>
</evidence>
<dbReference type="GeneID" id="15613624"/>
<evidence type="ECO:0000313" key="5">
    <source>
        <dbReference type="Proteomes" id="UP000792671"/>
    </source>
</evidence>
<protein>
    <submittedName>
        <fullName evidence="4">N1R/p28-like protein</fullName>
    </submittedName>
</protein>
<dbReference type="GeneID" id="15613927"/>
<sequence length="285" mass="33944">MSSLNDICYEQIKDSFHYGLFGDFKLIIDKNTGYFNATKLCKDGGKKFKHWYENSKSKELIEFYNEKLSAGIPANTNNNKKSHYYINLKGTEINNIISGTYVYKNILLKIGSWISNEFYDKCSNIIENYYINDFKSKYEDNVKDLTEKINNLEIDKNNIINVFNNNIKPKIINVPNDINKYSNLILIKLNYDNKYYITTVNNNNLDKKINKLRIQYENMIILHRIENVPNAKYLFDNIKNRLIEEEIVEFYYSTFKFNEITDDYRDLEIFITDIMDEEYENIDTI</sequence>
<name>A0A916KQH7_9POXV</name>
<feature type="coiled-coil region" evidence="1">
    <location>
        <begin position="135"/>
        <end position="162"/>
    </location>
</feature>
<proteinExistence type="predicted"/>
<dbReference type="Pfam" id="PF04383">
    <property type="entry name" value="KilA-N"/>
    <property type="match status" value="1"/>
</dbReference>
<dbReference type="OrthoDB" id="28003at10239"/>
<dbReference type="KEGG" id="vg:15613927"/>
<evidence type="ECO:0000313" key="3">
    <source>
        <dbReference type="EMBL" id="CCU56200.1"/>
    </source>
</evidence>
<dbReference type="InterPro" id="IPR018004">
    <property type="entry name" value="KilA/APSES_HTH"/>
</dbReference>
<dbReference type="Proteomes" id="UP000792671">
    <property type="component" value="Genome"/>
</dbReference>
<gene>
    <name evidence="3" type="ORF">MYSEV_002</name>
    <name evidence="4" type="ORF">MYSEV_305</name>
</gene>
<dbReference type="RefSeq" id="YP_008003822.1">
    <property type="nucleotide sequence ID" value="NC_021246.1"/>
</dbReference>
<dbReference type="InterPro" id="IPR017880">
    <property type="entry name" value="KilA_N"/>
</dbReference>
<reference evidence="4 5" key="1">
    <citation type="journal article" date="2013" name="J. Virol.">
        <title>New Insights into the Evolution of Entomopoxvirinae from the Complete Genome Sequences of Four Entomopoxviruses Infecting Adoxophyes honmai, Choristoneura biennis, Choristoneura rosaceana, and Mythimna separata.</title>
        <authorList>
            <person name="Theze J."/>
            <person name="Takatsuka J."/>
            <person name="Li Z."/>
            <person name="Gallais J."/>
            <person name="Doucet D."/>
            <person name="Arif B."/>
            <person name="Nakai M."/>
            <person name="Herniou E.A."/>
        </authorList>
    </citation>
    <scope>NUCLEOTIDE SEQUENCE [LARGE SCALE GENOMIC DNA]</scope>
</reference>